<protein>
    <recommendedName>
        <fullName evidence="5 6">Transcription termination factor Rho</fullName>
        <ecNumber evidence="5 6">3.6.4.-</ecNumber>
    </recommendedName>
    <alternativeName>
        <fullName evidence="5">ATP-dependent helicase Rho</fullName>
    </alternativeName>
</protein>
<dbReference type="GO" id="GO:0005524">
    <property type="term" value="F:ATP binding"/>
    <property type="evidence" value="ECO:0007669"/>
    <property type="project" value="UniProtKB-UniRule"/>
</dbReference>
<dbReference type="Pfam" id="PF00006">
    <property type="entry name" value="ATP-synt_ab"/>
    <property type="match status" value="1"/>
</dbReference>
<keyword evidence="3 5" id="KW-0805">Transcription regulation</keyword>
<dbReference type="GO" id="GO:0016787">
    <property type="term" value="F:hydrolase activity"/>
    <property type="evidence" value="ECO:0007669"/>
    <property type="project" value="UniProtKB-KW"/>
</dbReference>
<feature type="binding site" evidence="5">
    <location>
        <begin position="183"/>
        <end position="188"/>
    </location>
    <ligand>
        <name>ATP</name>
        <dbReference type="ChEBI" id="CHEBI:30616"/>
    </ligand>
</feature>
<keyword evidence="2 5" id="KW-0347">Helicase</keyword>
<proteinExistence type="inferred from homology"/>
<keyword evidence="4 5" id="KW-0804">Transcription</keyword>
<dbReference type="EC" id="3.6.4.-" evidence="5 6"/>
<dbReference type="InterPro" id="IPR012340">
    <property type="entry name" value="NA-bd_OB-fold"/>
</dbReference>
<comment type="caution">
    <text evidence="5">Lacks conserved residue(s) required for the propagation of feature annotation.</text>
</comment>
<keyword evidence="5" id="KW-0067">ATP-binding</keyword>
<name>A0AAU7QTB8_9FLAO</name>
<keyword evidence="5" id="KW-0806">Transcription termination</keyword>
<dbReference type="HAMAP" id="MF_01884">
    <property type="entry name" value="Rho"/>
    <property type="match status" value="1"/>
</dbReference>
<dbReference type="SUPFAM" id="SSF52540">
    <property type="entry name" value="P-loop containing nucleoside triphosphate hydrolases"/>
    <property type="match status" value="1"/>
</dbReference>
<dbReference type="GO" id="GO:0004386">
    <property type="term" value="F:helicase activity"/>
    <property type="evidence" value="ECO:0007669"/>
    <property type="project" value="UniProtKB-UniRule"/>
</dbReference>
<evidence type="ECO:0000256" key="4">
    <source>
        <dbReference type="ARBA" id="ARBA00023163"/>
    </source>
</evidence>
<keyword evidence="5 7" id="KW-0694">RNA-binding</keyword>
<feature type="domain" description="Rho RNA-BD" evidence="8">
    <location>
        <begin position="56"/>
        <end position="128"/>
    </location>
</feature>
<dbReference type="NCBIfam" id="NF006886">
    <property type="entry name" value="PRK09376.1"/>
    <property type="match status" value="1"/>
</dbReference>
<evidence type="ECO:0000256" key="2">
    <source>
        <dbReference type="ARBA" id="ARBA00022806"/>
    </source>
</evidence>
<evidence type="ECO:0000313" key="9">
    <source>
        <dbReference type="EMBL" id="XBT18576.1"/>
    </source>
</evidence>
<dbReference type="PANTHER" id="PTHR46425">
    <property type="entry name" value="TRANSCRIPTION TERMINATION FACTOR RHO"/>
    <property type="match status" value="1"/>
</dbReference>
<keyword evidence="1 5" id="KW-0378">Hydrolase</keyword>
<evidence type="ECO:0000256" key="6">
    <source>
        <dbReference type="NCBIfam" id="TIGR00767"/>
    </source>
</evidence>
<evidence type="ECO:0000256" key="7">
    <source>
        <dbReference type="PROSITE-ProRule" id="PRU01203"/>
    </source>
</evidence>
<feature type="binding site" evidence="5">
    <location>
        <begin position="171"/>
        <end position="176"/>
    </location>
    <ligand>
        <name>ATP</name>
        <dbReference type="ChEBI" id="CHEBI:30616"/>
    </ligand>
</feature>
<dbReference type="Pfam" id="PF07497">
    <property type="entry name" value="Rho_RNA_bind"/>
    <property type="match status" value="1"/>
</dbReference>
<organism evidence="9">
    <name type="scientific">Candidatus Shikimatogenerans sp. Tder</name>
    <dbReference type="NCBI Taxonomy" id="3158566"/>
    <lineage>
        <taxon>Bacteria</taxon>
        <taxon>Pseudomonadati</taxon>
        <taxon>Bacteroidota</taxon>
        <taxon>Flavobacteriia</taxon>
        <taxon>Flavobacteriales</taxon>
        <taxon>Candidatus Shikimatogenerans</taxon>
    </lineage>
</organism>
<comment type="similarity">
    <text evidence="5 7">Belongs to the Rho family.</text>
</comment>
<dbReference type="Gene3D" id="3.40.50.300">
    <property type="entry name" value="P-loop containing nucleotide triphosphate hydrolases"/>
    <property type="match status" value="1"/>
</dbReference>
<dbReference type="GO" id="GO:0003723">
    <property type="term" value="F:RNA binding"/>
    <property type="evidence" value="ECO:0007669"/>
    <property type="project" value="UniProtKB-UniRule"/>
</dbReference>
<accession>A0AAU7QTB8</accession>
<dbReference type="EMBL" id="CP157895">
    <property type="protein sequence ID" value="XBT18576.1"/>
    <property type="molecule type" value="Genomic_DNA"/>
</dbReference>
<dbReference type="InterPro" id="IPR027417">
    <property type="entry name" value="P-loop_NTPase"/>
</dbReference>
<dbReference type="Gene3D" id="2.40.50.140">
    <property type="entry name" value="Nucleic acid-binding proteins"/>
    <property type="match status" value="1"/>
</dbReference>
<dbReference type="InterPro" id="IPR011113">
    <property type="entry name" value="Rho_RNA-bd"/>
</dbReference>
<dbReference type="PROSITE" id="PS51856">
    <property type="entry name" value="RHO_RNA_BD"/>
    <property type="match status" value="1"/>
</dbReference>
<sequence length="419" mass="48464">MNINNIKIISNNKLLTIIKKLKIKIKYSESKIELINYIRKYIKKKNNLSLKRKYKNIINGGVLEISLDNYGFLRSSNFNYLESYEDIYISKKLIFKYNLKNGDIITGEVSNNEKSYFLIDIKTINGIDIKKFKNRKCFKNLTPIFPNERLILSSKGSNISTKIIDIFTPIGKGQRSLIVAPPKAGKTQLLKDCSLCISKNYPNIYQIFLLIDERPEEVTDIKRSVKSEVIYSTFDEDIKNHIKTSKLVLEKSLRLVECGYDVIIFLDSITRLTRAYNIYNPNSGKVLSGGIDTNALLAPKKFFGSARNIENGGSLTIIATAIIDTGSKMDDIIYEEFKGTGNMELQLDRKLANKRIFPSINFVNSGTRRDEFLYKKKFFKKILNFRKHIYNMSNYKSIKYVINKFKKVKKKKKINKFII</sequence>
<evidence type="ECO:0000256" key="1">
    <source>
        <dbReference type="ARBA" id="ARBA00022801"/>
    </source>
</evidence>
<dbReference type="SUPFAM" id="SSF50249">
    <property type="entry name" value="Nucleic acid-binding proteins"/>
    <property type="match status" value="1"/>
</dbReference>
<dbReference type="InterPro" id="IPR004665">
    <property type="entry name" value="Term_rho"/>
</dbReference>
<dbReference type="GO" id="GO:0006353">
    <property type="term" value="P:DNA-templated transcription termination"/>
    <property type="evidence" value="ECO:0007669"/>
    <property type="project" value="UniProtKB-UniRule"/>
</dbReference>
<reference evidence="9" key="1">
    <citation type="submission" date="2024-06" db="EMBL/GenBank/DDBJ databases">
        <title>Diversity, functionality, and evolutionary history of bacterial symbionts in false click beetles (Coleoptera, Throscidae).</title>
        <authorList>
            <person name="Wierz J.C."/>
            <person name="Malm H."/>
            <person name="Kaltenpoth M."/>
            <person name="Engl T."/>
        </authorList>
    </citation>
    <scope>NUCLEOTIDE SEQUENCE</scope>
    <source>
        <strain evidence="9">Tder</strain>
    </source>
</reference>
<dbReference type="InterPro" id="IPR000194">
    <property type="entry name" value="ATPase_F1/V1/A1_a/bsu_nucl-bd"/>
</dbReference>
<evidence type="ECO:0000256" key="5">
    <source>
        <dbReference type="HAMAP-Rule" id="MF_01884"/>
    </source>
</evidence>
<dbReference type="GO" id="GO:0008186">
    <property type="term" value="F:ATP-dependent activity, acting on RNA"/>
    <property type="evidence" value="ECO:0007669"/>
    <property type="project" value="UniProtKB-UniRule"/>
</dbReference>
<dbReference type="NCBIfam" id="TIGR00767">
    <property type="entry name" value="rho"/>
    <property type="match status" value="1"/>
</dbReference>
<dbReference type="AlphaFoldDB" id="A0AAU7QTB8"/>
<evidence type="ECO:0000259" key="8">
    <source>
        <dbReference type="PROSITE" id="PS51856"/>
    </source>
</evidence>
<feature type="binding site" evidence="5">
    <location>
        <position position="214"/>
    </location>
    <ligand>
        <name>ATP</name>
        <dbReference type="ChEBI" id="CHEBI:30616"/>
    </ligand>
</feature>
<evidence type="ECO:0000256" key="3">
    <source>
        <dbReference type="ARBA" id="ARBA00023015"/>
    </source>
</evidence>
<dbReference type="PANTHER" id="PTHR46425:SF1">
    <property type="entry name" value="TRANSCRIPTION TERMINATION FACTOR RHO"/>
    <property type="match status" value="1"/>
</dbReference>
<comment type="function">
    <text evidence="5">Facilitates transcription termination by a mechanism that involves Rho binding to the nascent RNA, activation of Rho's RNA-dependent ATPase activity, and release of the mRNA from the DNA template.</text>
</comment>
<keyword evidence="5" id="KW-0547">Nucleotide-binding</keyword>
<gene>
    <name evidence="5 9" type="primary">rho</name>
    <name evidence="9" type="ORF">ABNO82_00515</name>
</gene>
<comment type="subunit">
    <text evidence="5">Homohexamer. The homohexamer assembles into an open ring structure.</text>
</comment>